<evidence type="ECO:0000313" key="7">
    <source>
        <dbReference type="Proteomes" id="UP000319148"/>
    </source>
</evidence>
<dbReference type="InterPro" id="IPR001898">
    <property type="entry name" value="SLC13A/DASS"/>
</dbReference>
<accession>A0A501PJ23</accession>
<keyword evidence="3 5" id="KW-1133">Transmembrane helix</keyword>
<dbReference type="PANTHER" id="PTHR10283:SF82">
    <property type="entry name" value="SOLUTE CARRIER FAMILY 13 MEMBER 2"/>
    <property type="match status" value="1"/>
</dbReference>
<dbReference type="PANTHER" id="PTHR10283">
    <property type="entry name" value="SOLUTE CARRIER FAMILY 13 MEMBER"/>
    <property type="match status" value="1"/>
</dbReference>
<dbReference type="Pfam" id="PF00939">
    <property type="entry name" value="Na_sulph_symp"/>
    <property type="match status" value="1"/>
</dbReference>
<comment type="caution">
    <text evidence="6">The sequence shown here is derived from an EMBL/GenBank/DDBJ whole genome shotgun (WGS) entry which is preliminary data.</text>
</comment>
<gene>
    <name evidence="6" type="ORF">FIV46_09415</name>
</gene>
<sequence length="476" mass="50225">MSSIKLTGLFLGLLLFSTVLLLPPPDGLSADGWKTIGVAMLMATFWVFEPIPIPATSLLPLIIFPLLDVADLKTVAVPYSHPVIMLLLGGFIIATSLEKWNLHRRVAMWILLRVGHNLSHVVAGFMFVTALLSMWISNTASTLMIMPIALTVGRAVLGGEAGRHPFLVCLVIGVAYGANIGGIATLIGTPSNVIAAGYLSEAYGQTVTFLQWAMFGVPVALLLLPAGWLVLTKITFRFDVKETSVVSSIIYDEMTALGKVTTSEKRLVVIFLMIAGCWILRPLLSEILGLPNLNDTVIALSGVLVLFLVPSGNTSGGNAGAILDWETARKIPWGMLILFGGGLSLAAIVADTGVSDWLSSQLRGTGQISLVLLMALVVGSIVFLTEFTSNVGTITAALPVLGPVAEASGADPLFFAVAGAVASSCAFMMPVATAPNAIAFSTQMFSIPEMMRAGLILNIIATIVITAVIYVAAVCW</sequence>
<feature type="transmembrane region" description="Helical" evidence="5">
    <location>
        <begin position="117"/>
        <end position="136"/>
    </location>
</feature>
<dbReference type="EMBL" id="VFIY01000009">
    <property type="protein sequence ID" value="TPD60012.1"/>
    <property type="molecule type" value="Genomic_DNA"/>
</dbReference>
<protein>
    <submittedName>
        <fullName evidence="6">DASS family sodium-coupled anion symporter</fullName>
    </submittedName>
</protein>
<evidence type="ECO:0000256" key="4">
    <source>
        <dbReference type="ARBA" id="ARBA00023136"/>
    </source>
</evidence>
<dbReference type="GO" id="GO:1905039">
    <property type="term" value="P:carboxylic acid transmembrane transport"/>
    <property type="evidence" value="ECO:0007669"/>
    <property type="project" value="UniProtKB-ARBA"/>
</dbReference>
<dbReference type="GO" id="GO:0005886">
    <property type="term" value="C:plasma membrane"/>
    <property type="evidence" value="ECO:0007669"/>
    <property type="project" value="TreeGrafter"/>
</dbReference>
<evidence type="ECO:0000256" key="5">
    <source>
        <dbReference type="SAM" id="Phobius"/>
    </source>
</evidence>
<evidence type="ECO:0000256" key="1">
    <source>
        <dbReference type="ARBA" id="ARBA00004141"/>
    </source>
</evidence>
<dbReference type="AlphaFoldDB" id="A0A501PJ23"/>
<dbReference type="GO" id="GO:0008514">
    <property type="term" value="F:organic anion transmembrane transporter activity"/>
    <property type="evidence" value="ECO:0007669"/>
    <property type="project" value="UniProtKB-ARBA"/>
</dbReference>
<feature type="transmembrane region" description="Helical" evidence="5">
    <location>
        <begin position="370"/>
        <end position="401"/>
    </location>
</feature>
<feature type="transmembrane region" description="Helical" evidence="5">
    <location>
        <begin position="413"/>
        <end position="433"/>
    </location>
</feature>
<dbReference type="NCBIfam" id="TIGR00785">
    <property type="entry name" value="dass"/>
    <property type="match status" value="1"/>
</dbReference>
<feature type="transmembrane region" description="Helical" evidence="5">
    <location>
        <begin position="166"/>
        <end position="189"/>
    </location>
</feature>
<feature type="transmembrane region" description="Helical" evidence="5">
    <location>
        <begin position="209"/>
        <end position="231"/>
    </location>
</feature>
<comment type="subcellular location">
    <subcellularLocation>
        <location evidence="1">Membrane</location>
        <topology evidence="1">Multi-pass membrane protein</topology>
    </subcellularLocation>
</comment>
<feature type="transmembrane region" description="Helical" evidence="5">
    <location>
        <begin position="296"/>
        <end position="319"/>
    </location>
</feature>
<keyword evidence="4 5" id="KW-0472">Membrane</keyword>
<feature type="transmembrane region" description="Helical" evidence="5">
    <location>
        <begin position="453"/>
        <end position="475"/>
    </location>
</feature>
<keyword evidence="7" id="KW-1185">Reference proteome</keyword>
<dbReference type="CDD" id="cd01115">
    <property type="entry name" value="SLC13_permease"/>
    <property type="match status" value="1"/>
</dbReference>
<organism evidence="6 7">
    <name type="scientific">Emcibacter nanhaiensis</name>
    <dbReference type="NCBI Taxonomy" id="1505037"/>
    <lineage>
        <taxon>Bacteria</taxon>
        <taxon>Pseudomonadati</taxon>
        <taxon>Pseudomonadota</taxon>
        <taxon>Alphaproteobacteria</taxon>
        <taxon>Emcibacterales</taxon>
        <taxon>Emcibacteraceae</taxon>
        <taxon>Emcibacter</taxon>
    </lineage>
</organism>
<reference evidence="7" key="1">
    <citation type="submission" date="2019-06" db="EMBL/GenBank/DDBJ databases">
        <title>The complete genome of Emcibacter congregatus ZYLT.</title>
        <authorList>
            <person name="Zhao Z."/>
        </authorList>
    </citation>
    <scope>NUCLEOTIDE SEQUENCE [LARGE SCALE GENOMIC DNA]</scope>
    <source>
        <strain evidence="7">MCCC 1A06723</strain>
    </source>
</reference>
<feature type="transmembrane region" description="Helical" evidence="5">
    <location>
        <begin position="331"/>
        <end position="350"/>
    </location>
</feature>
<name>A0A501PJ23_9PROT</name>
<proteinExistence type="predicted"/>
<feature type="transmembrane region" description="Helical" evidence="5">
    <location>
        <begin position="267"/>
        <end position="284"/>
    </location>
</feature>
<evidence type="ECO:0000256" key="3">
    <source>
        <dbReference type="ARBA" id="ARBA00022989"/>
    </source>
</evidence>
<evidence type="ECO:0000313" key="6">
    <source>
        <dbReference type="EMBL" id="TPD60012.1"/>
    </source>
</evidence>
<feature type="transmembrane region" description="Helical" evidence="5">
    <location>
        <begin position="79"/>
        <end position="97"/>
    </location>
</feature>
<dbReference type="Proteomes" id="UP000319148">
    <property type="component" value="Unassembled WGS sequence"/>
</dbReference>
<keyword evidence="2 5" id="KW-0812">Transmembrane</keyword>
<dbReference type="OrthoDB" id="9766267at2"/>
<dbReference type="RefSeq" id="WP_139940676.1">
    <property type="nucleotide sequence ID" value="NZ_JBHSYP010000009.1"/>
</dbReference>
<feature type="transmembrane region" description="Helical" evidence="5">
    <location>
        <begin position="45"/>
        <end position="67"/>
    </location>
</feature>
<evidence type="ECO:0000256" key="2">
    <source>
        <dbReference type="ARBA" id="ARBA00022692"/>
    </source>
</evidence>